<evidence type="ECO:0000259" key="2">
    <source>
        <dbReference type="Pfam" id="PF26334"/>
    </source>
</evidence>
<keyword evidence="5" id="KW-1185">Reference proteome</keyword>
<proteinExistence type="predicted"/>
<organism evidence="4 5">
    <name type="scientific">Enterococcus innesii</name>
    <dbReference type="NCBI Taxonomy" id="2839759"/>
    <lineage>
        <taxon>Bacteria</taxon>
        <taxon>Bacillati</taxon>
        <taxon>Bacillota</taxon>
        <taxon>Bacilli</taxon>
        <taxon>Lactobacillales</taxon>
        <taxon>Enterococcaceae</taxon>
        <taxon>Enterococcus</taxon>
    </lineage>
</organism>
<reference evidence="4 5" key="1">
    <citation type="submission" date="2022-03" db="EMBL/GenBank/DDBJ databases">
        <title>Complete genome sequence of Enterococcus innesii DB-1.</title>
        <authorList>
            <person name="Fukuda D."/>
            <person name="Nolasco-Hipolito C."/>
        </authorList>
    </citation>
    <scope>NUCLEOTIDE SEQUENCE [LARGE SCALE GENOMIC DNA]</scope>
    <source>
        <strain evidence="4 5">DB-1</strain>
    </source>
</reference>
<dbReference type="InterPro" id="IPR058592">
    <property type="entry name" value="Gtf3_C"/>
</dbReference>
<dbReference type="Pfam" id="PF26337">
    <property type="entry name" value="Gtf3_C"/>
    <property type="match status" value="1"/>
</dbReference>
<accession>A0ABN6NM77</accession>
<feature type="domain" description="Glucosyltransferase 3-like C-terminal" evidence="3">
    <location>
        <begin position="167"/>
        <end position="324"/>
    </location>
</feature>
<dbReference type="Gene3D" id="3.40.50.2000">
    <property type="entry name" value="Glycogen Phosphorylase B"/>
    <property type="match status" value="2"/>
</dbReference>
<protein>
    <submittedName>
        <fullName evidence="4">Beta-1,6-galactofuranosyltransferase</fullName>
    </submittedName>
</protein>
<sequence>MNRWVTTIIESNAADSVKKAKVDVYHIANGMDYQPLYIYRYIDENEDDYALMSRIDGITAGVAYEDIVVYQYPSYNGAHFDRMFLQRMKQRGIYTILFIHDAEMLRGKVDFDESALFNEATLLIVHSQAMQVALVERGVTRKMVQKPFFDYQHQGVSVSHERPEKRVVFAGNLAKTRFLQKWPNHTEILVYGDKNDSQFGPNVHYCGVFEQEELVRRMEKNSFGLAWDDKLPDGGDYQQYTKYNAPHKISLYLSLGIPVIVWKEAAIAEMVQKLELGITINAIEDIDHQLSELSDEELLRIKNNVLSFSCLLQSGIFTRTALMDSEVKILLSKGASQA</sequence>
<evidence type="ECO:0000313" key="5">
    <source>
        <dbReference type="Proteomes" id="UP000831692"/>
    </source>
</evidence>
<dbReference type="Pfam" id="PF26334">
    <property type="entry name" value="Gtf3_N"/>
    <property type="match status" value="1"/>
</dbReference>
<feature type="domain" description="Glucosyltransferase 3-like N-terminal" evidence="2">
    <location>
        <begin position="3"/>
        <end position="146"/>
    </location>
</feature>
<evidence type="ECO:0000259" key="3">
    <source>
        <dbReference type="Pfam" id="PF26337"/>
    </source>
</evidence>
<dbReference type="EMBL" id="AP025635">
    <property type="protein sequence ID" value="BDG67327.1"/>
    <property type="molecule type" value="Genomic_DNA"/>
</dbReference>
<keyword evidence="1" id="KW-0808">Transferase</keyword>
<dbReference type="PIRSF" id="PIRSF007023">
    <property type="entry name" value="UDP-Galf_transf"/>
    <property type="match status" value="1"/>
</dbReference>
<dbReference type="GeneID" id="83456885"/>
<dbReference type="RefSeq" id="WP_077452920.1">
    <property type="nucleotide sequence ID" value="NZ_AP025635.1"/>
</dbReference>
<evidence type="ECO:0000256" key="1">
    <source>
        <dbReference type="ARBA" id="ARBA00022679"/>
    </source>
</evidence>
<name>A0ABN6NM77_9ENTE</name>
<gene>
    <name evidence="4" type="ORF">ENLAB_08910</name>
</gene>
<dbReference type="InterPro" id="IPR058591">
    <property type="entry name" value="Gtf3_N"/>
</dbReference>
<dbReference type="Proteomes" id="UP000831692">
    <property type="component" value="Chromosome"/>
</dbReference>
<evidence type="ECO:0000313" key="4">
    <source>
        <dbReference type="EMBL" id="BDG67327.1"/>
    </source>
</evidence>